<protein>
    <submittedName>
        <fullName evidence="1">Uncharacterized protein</fullName>
    </submittedName>
</protein>
<proteinExistence type="predicted"/>
<sequence length="60" mass="6609">MTAIVGAKRTRPNGITPRSELLQRSPTAALQNRVIGNMPLLKAYEHDPDFESERTSAMLG</sequence>
<dbReference type="Proteomes" id="UP000241444">
    <property type="component" value="Unassembled WGS sequence"/>
</dbReference>
<evidence type="ECO:0000313" key="1">
    <source>
        <dbReference type="EMBL" id="PSH70262.1"/>
    </source>
</evidence>
<dbReference type="EMBL" id="PGGO01000002">
    <property type="protein sequence ID" value="PSH70262.1"/>
    <property type="molecule type" value="Genomic_DNA"/>
</dbReference>
<organism evidence="1 2">
    <name type="scientific">Phyllobacterium brassicacearum</name>
    <dbReference type="NCBI Taxonomy" id="314235"/>
    <lineage>
        <taxon>Bacteria</taxon>
        <taxon>Pseudomonadati</taxon>
        <taxon>Pseudomonadota</taxon>
        <taxon>Alphaproteobacteria</taxon>
        <taxon>Hyphomicrobiales</taxon>
        <taxon>Phyllobacteriaceae</taxon>
        <taxon>Phyllobacterium</taxon>
    </lineage>
</organism>
<gene>
    <name evidence="1" type="ORF">CU102_04050</name>
</gene>
<keyword evidence="2" id="KW-1185">Reference proteome</keyword>
<comment type="caution">
    <text evidence="1">The sequence shown here is derived from an EMBL/GenBank/DDBJ whole genome shotgun (WGS) entry which is preliminary data.</text>
</comment>
<accession>A0A2P7BV27</accession>
<dbReference type="AlphaFoldDB" id="A0A2P7BV27"/>
<name>A0A2P7BV27_9HYPH</name>
<evidence type="ECO:0000313" key="2">
    <source>
        <dbReference type="Proteomes" id="UP000241444"/>
    </source>
</evidence>
<reference evidence="2" key="1">
    <citation type="submission" date="2017-11" db="EMBL/GenBank/DDBJ databases">
        <authorList>
            <person name="Kuznetsova I."/>
            <person name="Sazanova A."/>
            <person name="Chirak E."/>
            <person name="Safronova V."/>
            <person name="Willems A."/>
        </authorList>
    </citation>
    <scope>NUCLEOTIDE SEQUENCE [LARGE SCALE GENOMIC DNA]</scope>
    <source>
        <strain evidence="2">STM 196</strain>
    </source>
</reference>